<dbReference type="Gene3D" id="1.10.101.10">
    <property type="entry name" value="PGBD-like superfamily/PGBD"/>
    <property type="match status" value="1"/>
</dbReference>
<dbReference type="EMBL" id="SLWY01000005">
    <property type="protein sequence ID" value="TCO82315.1"/>
    <property type="molecule type" value="Genomic_DNA"/>
</dbReference>
<feature type="domain" description="Peptidoglycan binding-like" evidence="2">
    <location>
        <begin position="138"/>
        <end position="190"/>
    </location>
</feature>
<keyword evidence="4" id="KW-1185">Reference proteome</keyword>
<reference evidence="3 4" key="1">
    <citation type="submission" date="2019-03" db="EMBL/GenBank/DDBJ databases">
        <title>Genomic Encyclopedia of Type Strains, Phase IV (KMG-IV): sequencing the most valuable type-strain genomes for metagenomic binning, comparative biology and taxonomic classification.</title>
        <authorList>
            <person name="Goeker M."/>
        </authorList>
    </citation>
    <scope>NUCLEOTIDE SEQUENCE [LARGE SCALE GENOMIC DNA]</scope>
    <source>
        <strain evidence="3 4">DSM 25287</strain>
    </source>
</reference>
<proteinExistence type="predicted"/>
<accession>A0A4R2LRN8</accession>
<dbReference type="InterPro" id="IPR036365">
    <property type="entry name" value="PGBD-like_sf"/>
</dbReference>
<dbReference type="RefSeq" id="WP_165904036.1">
    <property type="nucleotide sequence ID" value="NZ_SLWY01000005.1"/>
</dbReference>
<dbReference type="Proteomes" id="UP000295765">
    <property type="component" value="Unassembled WGS sequence"/>
</dbReference>
<evidence type="ECO:0000259" key="2">
    <source>
        <dbReference type="Pfam" id="PF01471"/>
    </source>
</evidence>
<comment type="caution">
    <text evidence="3">The sequence shown here is derived from an EMBL/GenBank/DDBJ whole genome shotgun (WGS) entry which is preliminary data.</text>
</comment>
<feature type="chain" id="PRO_5020555894" evidence="1">
    <location>
        <begin position="20"/>
        <end position="202"/>
    </location>
</feature>
<dbReference type="InterPro" id="IPR002477">
    <property type="entry name" value="Peptidoglycan-bd-like"/>
</dbReference>
<keyword evidence="1" id="KW-0732">Signal</keyword>
<organism evidence="3 4">
    <name type="scientific">Plasticicumulans lactativorans</name>
    <dbReference type="NCBI Taxonomy" id="1133106"/>
    <lineage>
        <taxon>Bacteria</taxon>
        <taxon>Pseudomonadati</taxon>
        <taxon>Pseudomonadota</taxon>
        <taxon>Gammaproteobacteria</taxon>
        <taxon>Candidatus Competibacteraceae</taxon>
        <taxon>Plasticicumulans</taxon>
    </lineage>
</organism>
<evidence type="ECO:0000313" key="3">
    <source>
        <dbReference type="EMBL" id="TCO82315.1"/>
    </source>
</evidence>
<evidence type="ECO:0000313" key="4">
    <source>
        <dbReference type="Proteomes" id="UP000295765"/>
    </source>
</evidence>
<gene>
    <name evidence="3" type="ORF">EV699_105105</name>
</gene>
<dbReference type="SUPFAM" id="SSF47090">
    <property type="entry name" value="PGBD-like"/>
    <property type="match status" value="1"/>
</dbReference>
<sequence>MKRIALLGLLGLLPFTSFAADKDGSFAPKGAGMLSCEAFVKIAESKGPDAARLIGWIEGYITAVNQTATDTYDIAPWQPPELLGELILNHCRKNPKDSVFAVNRALISSMAKERLTAKSEIVEIKEGDKKGAMYAETLKRAQQSLKDKGVFSGTADGKWGGKTRDALKAFQKKEGLQETGLPDPITLARLFQPSNGGQSAPK</sequence>
<name>A0A4R2LRN8_9GAMM</name>
<evidence type="ECO:0000256" key="1">
    <source>
        <dbReference type="SAM" id="SignalP"/>
    </source>
</evidence>
<protein>
    <submittedName>
        <fullName evidence="3">Putative peptidoglycan binding protein</fullName>
    </submittedName>
</protein>
<feature type="signal peptide" evidence="1">
    <location>
        <begin position="1"/>
        <end position="19"/>
    </location>
</feature>
<dbReference type="AlphaFoldDB" id="A0A4R2LRN8"/>
<dbReference type="Pfam" id="PF01471">
    <property type="entry name" value="PG_binding_1"/>
    <property type="match status" value="1"/>
</dbReference>
<dbReference type="InterPro" id="IPR036366">
    <property type="entry name" value="PGBDSf"/>
</dbReference>